<feature type="non-terminal residue" evidence="8">
    <location>
        <position position="105"/>
    </location>
</feature>
<sequence>MSPIVLLLIGIGVVLAAILWLRLHAFLALALAAFVVGFLTPRENLLHHWEKEKGNTAGEAVAFADQSVGKRVAEGFGRTCAKGGIIIAMAAIIGTCLLESGAADR</sequence>
<evidence type="ECO:0008006" key="9">
    <source>
        <dbReference type="Google" id="ProtNLM"/>
    </source>
</evidence>
<dbReference type="AlphaFoldDB" id="A0A382S860"/>
<dbReference type="EMBL" id="UINC01126876">
    <property type="protein sequence ID" value="SVD05635.1"/>
    <property type="molecule type" value="Genomic_DNA"/>
</dbReference>
<feature type="transmembrane region" description="Helical" evidence="7">
    <location>
        <begin position="26"/>
        <end position="45"/>
    </location>
</feature>
<reference evidence="8" key="1">
    <citation type="submission" date="2018-05" db="EMBL/GenBank/DDBJ databases">
        <authorList>
            <person name="Lanie J.A."/>
            <person name="Ng W.-L."/>
            <person name="Kazmierczak K.M."/>
            <person name="Andrzejewski T.M."/>
            <person name="Davidsen T.M."/>
            <person name="Wayne K.J."/>
            <person name="Tettelin H."/>
            <person name="Glass J.I."/>
            <person name="Rusch D."/>
            <person name="Podicherti R."/>
            <person name="Tsui H.-C.T."/>
            <person name="Winkler M.E."/>
        </authorList>
    </citation>
    <scope>NUCLEOTIDE SEQUENCE</scope>
</reference>
<organism evidence="8">
    <name type="scientific">marine metagenome</name>
    <dbReference type="NCBI Taxonomy" id="408172"/>
    <lineage>
        <taxon>unclassified sequences</taxon>
        <taxon>metagenomes</taxon>
        <taxon>ecological metagenomes</taxon>
    </lineage>
</organism>
<comment type="subcellular location">
    <subcellularLocation>
        <location evidence="1">Cell membrane</location>
        <topology evidence="1">Multi-pass membrane protein</topology>
    </subcellularLocation>
</comment>
<evidence type="ECO:0000256" key="4">
    <source>
        <dbReference type="ARBA" id="ARBA00022692"/>
    </source>
</evidence>
<gene>
    <name evidence="8" type="ORF">METZ01_LOCUS358489</name>
</gene>
<dbReference type="PANTHER" id="PTHR30354">
    <property type="entry name" value="GNT FAMILY GLUCONATE TRANSPORTER"/>
    <property type="match status" value="1"/>
</dbReference>
<keyword evidence="4 7" id="KW-0812">Transmembrane</keyword>
<protein>
    <recommendedName>
        <fullName evidence="9">Citrate transporter-like domain-containing protein</fullName>
    </recommendedName>
</protein>
<keyword evidence="2" id="KW-0813">Transport</keyword>
<proteinExistence type="predicted"/>
<evidence type="ECO:0000256" key="6">
    <source>
        <dbReference type="ARBA" id="ARBA00023136"/>
    </source>
</evidence>
<keyword evidence="3" id="KW-1003">Cell membrane</keyword>
<dbReference type="PANTHER" id="PTHR30354:SF22">
    <property type="entry name" value="HIGH-AFFINITY GLUCONATE TRANSPORTER"/>
    <property type="match status" value="1"/>
</dbReference>
<dbReference type="GO" id="GO:0005886">
    <property type="term" value="C:plasma membrane"/>
    <property type="evidence" value="ECO:0007669"/>
    <property type="project" value="UniProtKB-SubCell"/>
</dbReference>
<dbReference type="InterPro" id="IPR003474">
    <property type="entry name" value="Glcn_transporter"/>
</dbReference>
<evidence type="ECO:0000256" key="3">
    <source>
        <dbReference type="ARBA" id="ARBA00022475"/>
    </source>
</evidence>
<keyword evidence="5 7" id="KW-1133">Transmembrane helix</keyword>
<evidence type="ECO:0000256" key="7">
    <source>
        <dbReference type="SAM" id="Phobius"/>
    </source>
</evidence>
<dbReference type="GO" id="GO:0015128">
    <property type="term" value="F:gluconate transmembrane transporter activity"/>
    <property type="evidence" value="ECO:0007669"/>
    <property type="project" value="InterPro"/>
</dbReference>
<evidence type="ECO:0000313" key="8">
    <source>
        <dbReference type="EMBL" id="SVD05635.1"/>
    </source>
</evidence>
<name>A0A382S860_9ZZZZ</name>
<evidence type="ECO:0000256" key="5">
    <source>
        <dbReference type="ARBA" id="ARBA00022989"/>
    </source>
</evidence>
<evidence type="ECO:0000256" key="2">
    <source>
        <dbReference type="ARBA" id="ARBA00022448"/>
    </source>
</evidence>
<evidence type="ECO:0000256" key="1">
    <source>
        <dbReference type="ARBA" id="ARBA00004651"/>
    </source>
</evidence>
<keyword evidence="6 7" id="KW-0472">Membrane</keyword>
<accession>A0A382S860</accession>